<feature type="compositionally biased region" description="Basic and acidic residues" evidence="1">
    <location>
        <begin position="107"/>
        <end position="129"/>
    </location>
</feature>
<dbReference type="GeneID" id="36550353"/>
<sequence length="225" mass="25418">MRNSQDAPSINGGRKYCTNEGDTPHTDRGEGSVDLTRDARISPRAKSAEDYSGCRGQENKLIGINAASEKLRWPSLVDAQHRQSPGAPLSLASKNSERIGHAPLVDDPQRKCPITRRDNQRREGRRGPDHQSSGVIIFWTTVSWVCRCIRRGVRSKYYIPIGVLRSEQKYANSAIVRRLRHGGEIPCDRKRQPCPSTGMRRNRMIFEEKRGAREGPFFCPRLTPP</sequence>
<dbReference type="RefSeq" id="XP_024704549.1">
    <property type="nucleotide sequence ID" value="XM_024842655.1"/>
</dbReference>
<dbReference type="Proteomes" id="UP000234275">
    <property type="component" value="Unassembled WGS sequence"/>
</dbReference>
<evidence type="ECO:0000256" key="1">
    <source>
        <dbReference type="SAM" id="MobiDB-lite"/>
    </source>
</evidence>
<feature type="compositionally biased region" description="Basic and acidic residues" evidence="1">
    <location>
        <begin position="22"/>
        <end position="49"/>
    </location>
</feature>
<evidence type="ECO:0000313" key="3">
    <source>
        <dbReference type="Proteomes" id="UP000234275"/>
    </source>
</evidence>
<dbReference type="EMBL" id="MSFO01000004">
    <property type="protein sequence ID" value="PLB49247.1"/>
    <property type="molecule type" value="Genomic_DNA"/>
</dbReference>
<organism evidence="2 3">
    <name type="scientific">Aspergillus steynii IBT 23096</name>
    <dbReference type="NCBI Taxonomy" id="1392250"/>
    <lineage>
        <taxon>Eukaryota</taxon>
        <taxon>Fungi</taxon>
        <taxon>Dikarya</taxon>
        <taxon>Ascomycota</taxon>
        <taxon>Pezizomycotina</taxon>
        <taxon>Eurotiomycetes</taxon>
        <taxon>Eurotiomycetidae</taxon>
        <taxon>Eurotiales</taxon>
        <taxon>Aspergillaceae</taxon>
        <taxon>Aspergillus</taxon>
        <taxon>Aspergillus subgen. Circumdati</taxon>
    </lineage>
</organism>
<comment type="caution">
    <text evidence="2">The sequence shown here is derived from an EMBL/GenBank/DDBJ whole genome shotgun (WGS) entry which is preliminary data.</text>
</comment>
<name>A0A2I2G8N9_9EURO</name>
<dbReference type="AlphaFoldDB" id="A0A2I2G8N9"/>
<reference evidence="2 3" key="1">
    <citation type="submission" date="2016-12" db="EMBL/GenBank/DDBJ databases">
        <title>The genomes of Aspergillus section Nigri reveals drivers in fungal speciation.</title>
        <authorList>
            <consortium name="DOE Joint Genome Institute"/>
            <person name="Vesth T.C."/>
            <person name="Nybo J."/>
            <person name="Theobald S."/>
            <person name="Brandl J."/>
            <person name="Frisvad J.C."/>
            <person name="Nielsen K.F."/>
            <person name="Lyhne E.K."/>
            <person name="Kogle M.E."/>
            <person name="Kuo A."/>
            <person name="Riley R."/>
            <person name="Clum A."/>
            <person name="Nolan M."/>
            <person name="Lipzen A."/>
            <person name="Salamov A."/>
            <person name="Henrissat B."/>
            <person name="Wiebenga A."/>
            <person name="De Vries R.P."/>
            <person name="Grigoriev I.V."/>
            <person name="Mortensen U.H."/>
            <person name="Andersen M.R."/>
            <person name="Baker S.E."/>
        </authorList>
    </citation>
    <scope>NUCLEOTIDE SEQUENCE [LARGE SCALE GENOMIC DNA]</scope>
    <source>
        <strain evidence="2 3">IBT 23096</strain>
    </source>
</reference>
<accession>A0A2I2G8N9</accession>
<dbReference type="VEuPathDB" id="FungiDB:P170DRAFT_178521"/>
<keyword evidence="3" id="KW-1185">Reference proteome</keyword>
<protein>
    <submittedName>
        <fullName evidence="2">Uncharacterized protein</fullName>
    </submittedName>
</protein>
<feature type="region of interest" description="Disordered" evidence="1">
    <location>
        <begin position="1"/>
        <end position="53"/>
    </location>
</feature>
<feature type="region of interest" description="Disordered" evidence="1">
    <location>
        <begin position="101"/>
        <end position="131"/>
    </location>
</feature>
<evidence type="ECO:0000313" key="2">
    <source>
        <dbReference type="EMBL" id="PLB49247.1"/>
    </source>
</evidence>
<proteinExistence type="predicted"/>
<gene>
    <name evidence="2" type="ORF">P170DRAFT_178521</name>
</gene>